<organism evidence="1 2">
    <name type="scientific">Prunus dulcis</name>
    <name type="common">Almond</name>
    <name type="synonym">Amygdalus dulcis</name>
    <dbReference type="NCBI Taxonomy" id="3755"/>
    <lineage>
        <taxon>Eukaryota</taxon>
        <taxon>Viridiplantae</taxon>
        <taxon>Streptophyta</taxon>
        <taxon>Embryophyta</taxon>
        <taxon>Tracheophyta</taxon>
        <taxon>Spermatophyta</taxon>
        <taxon>Magnoliopsida</taxon>
        <taxon>eudicotyledons</taxon>
        <taxon>Gunneridae</taxon>
        <taxon>Pentapetalae</taxon>
        <taxon>rosids</taxon>
        <taxon>fabids</taxon>
        <taxon>Rosales</taxon>
        <taxon>Rosaceae</taxon>
        <taxon>Amygdaloideae</taxon>
        <taxon>Amygdaleae</taxon>
        <taxon>Prunus</taxon>
    </lineage>
</organism>
<accession>A0AAD4ZU39</accession>
<dbReference type="Proteomes" id="UP001054821">
    <property type="component" value="Chromosome 1"/>
</dbReference>
<protein>
    <submittedName>
        <fullName evidence="1">Uncharacterized protein</fullName>
    </submittedName>
</protein>
<reference evidence="1 2" key="1">
    <citation type="journal article" date="2022" name="G3 (Bethesda)">
        <title>Whole-genome sequence and methylome profiling of the almond [Prunus dulcis (Mill.) D.A. Webb] cultivar 'Nonpareil'.</title>
        <authorList>
            <person name="D'Amico-Willman K.M."/>
            <person name="Ouma W.Z."/>
            <person name="Meulia T."/>
            <person name="Sideli G.M."/>
            <person name="Gradziel T.M."/>
            <person name="Fresnedo-Ramirez J."/>
        </authorList>
    </citation>
    <scope>NUCLEOTIDE SEQUENCE [LARGE SCALE GENOMIC DNA]</scope>
    <source>
        <strain evidence="1">Clone GOH B32 T37-40</strain>
    </source>
</reference>
<evidence type="ECO:0000313" key="1">
    <source>
        <dbReference type="EMBL" id="KAI5354337.1"/>
    </source>
</evidence>
<gene>
    <name evidence="1" type="ORF">L3X38_007232</name>
</gene>
<comment type="caution">
    <text evidence="1">The sequence shown here is derived from an EMBL/GenBank/DDBJ whole genome shotgun (WGS) entry which is preliminary data.</text>
</comment>
<keyword evidence="2" id="KW-1185">Reference proteome</keyword>
<sequence length="134" mass="14977">MVRFLLGSISGEGRRVVNSTWWLWNTQGTLHLSTFGSAITPMLPKRTFIRLQRIGIGSPKMKNLSSGAFSSGKTIKKRRLFVKVSTERPLSSGKRITTGRKELKPSSIERNKPLASLVNCYHDLSILPGLEDHL</sequence>
<evidence type="ECO:0000313" key="2">
    <source>
        <dbReference type="Proteomes" id="UP001054821"/>
    </source>
</evidence>
<dbReference type="AlphaFoldDB" id="A0AAD4ZU39"/>
<dbReference type="EMBL" id="JAJFAZ020000001">
    <property type="protein sequence ID" value="KAI5354337.1"/>
    <property type="molecule type" value="Genomic_DNA"/>
</dbReference>
<proteinExistence type="predicted"/>
<name>A0AAD4ZU39_PRUDU</name>